<evidence type="ECO:0000313" key="3">
    <source>
        <dbReference type="Proteomes" id="UP000266861"/>
    </source>
</evidence>
<feature type="coiled-coil region" evidence="1">
    <location>
        <begin position="60"/>
        <end position="87"/>
    </location>
</feature>
<protein>
    <submittedName>
        <fullName evidence="2">Uncharacterized protein</fullName>
    </submittedName>
</protein>
<reference evidence="2 3" key="1">
    <citation type="submission" date="2018-08" db="EMBL/GenBank/DDBJ databases">
        <title>Genome and evolution of the arbuscular mycorrhizal fungus Diversispora epigaea (formerly Glomus versiforme) and its bacterial endosymbionts.</title>
        <authorList>
            <person name="Sun X."/>
            <person name="Fei Z."/>
            <person name="Harrison M."/>
        </authorList>
    </citation>
    <scope>NUCLEOTIDE SEQUENCE [LARGE SCALE GENOMIC DNA]</scope>
    <source>
        <strain evidence="2 3">IT104</strain>
    </source>
</reference>
<name>A0A397IYC0_9GLOM</name>
<comment type="caution">
    <text evidence="2">The sequence shown here is derived from an EMBL/GenBank/DDBJ whole genome shotgun (WGS) entry which is preliminary data.</text>
</comment>
<gene>
    <name evidence="2" type="ORF">Glove_130g107</name>
</gene>
<proteinExistence type="predicted"/>
<dbReference type="OrthoDB" id="2397894at2759"/>
<keyword evidence="3" id="KW-1185">Reference proteome</keyword>
<organism evidence="2 3">
    <name type="scientific">Diversispora epigaea</name>
    <dbReference type="NCBI Taxonomy" id="1348612"/>
    <lineage>
        <taxon>Eukaryota</taxon>
        <taxon>Fungi</taxon>
        <taxon>Fungi incertae sedis</taxon>
        <taxon>Mucoromycota</taxon>
        <taxon>Glomeromycotina</taxon>
        <taxon>Glomeromycetes</taxon>
        <taxon>Diversisporales</taxon>
        <taxon>Diversisporaceae</taxon>
        <taxon>Diversispora</taxon>
    </lineage>
</organism>
<dbReference type="EMBL" id="PQFF01000121">
    <property type="protein sequence ID" value="RHZ80951.1"/>
    <property type="molecule type" value="Genomic_DNA"/>
</dbReference>
<sequence>MLWIVDVKAWRIKTGGNLRSYGYLDHGDALCNRPGKRNNIHFSRNSIYIYSKKISPTPISATADQNIKKLEKAILALNNDINRMRTESKWKSEAWCSYRSEYSDETETLWVKFTILFDERRKREKHSPTKIYNVLSDLSLTTLAKFYRHQKSPQMTSSKLGSREKERKKITPLRLAALMRSNGMEPPFLQLANNDNDNVAKMIFPDSLKAHLELRDVWYSVNEDIVLCDVPTEFEKHIERVVLDDDDRISDEFYHNSSNNKFMREEYRACLVRIIGLGGRSIVGATRS</sequence>
<dbReference type="Proteomes" id="UP000266861">
    <property type="component" value="Unassembled WGS sequence"/>
</dbReference>
<dbReference type="AlphaFoldDB" id="A0A397IYC0"/>
<evidence type="ECO:0000256" key="1">
    <source>
        <dbReference type="SAM" id="Coils"/>
    </source>
</evidence>
<evidence type="ECO:0000313" key="2">
    <source>
        <dbReference type="EMBL" id="RHZ80951.1"/>
    </source>
</evidence>
<accession>A0A397IYC0</accession>
<keyword evidence="1" id="KW-0175">Coiled coil</keyword>